<protein>
    <submittedName>
        <fullName evidence="2">Putative tick transposon</fullName>
    </submittedName>
</protein>
<name>A0A147BSL7_IXORI</name>
<feature type="signal peptide" evidence="1">
    <location>
        <begin position="1"/>
        <end position="22"/>
    </location>
</feature>
<sequence>MTHTLLFLQMLLALVLPPTFVADWSDGSDIEWGICFPKHGPSPAPAPCTSPNLDTSPYFTWQPGTASAEQCLQKELSLTGQLGHVTAEQAITHTLLFLQVSYLDNVRCFRTSDPCLIMVSCPNDDVRHYLRLLSRFCIECCYFVSLSQMLLVIDIESNPGPNTEAIASILSTVQRIEATQGDMLAKVIALQNEQKSTSALVGQLSTRVTAIEAELAEAKAVSGAAPTAGMSVEIANIQKQCDDHQNRLRRCNLLFFGCPDTLNETWSQSEETVLAFCSEKLGIQLDPSNLERSHRLGKFQGDKNRPIIVKFSRFKDKESILASGFKLKGSDFAVREDFSASVRQSRAKLFEYGKSLNVSFKVRFDKLHIGNKRYFFDQVSQSVVELNT</sequence>
<dbReference type="AlphaFoldDB" id="A0A147BSL7"/>
<keyword evidence="1" id="KW-0732">Signal</keyword>
<evidence type="ECO:0000313" key="2">
    <source>
        <dbReference type="EMBL" id="JAR93768.1"/>
    </source>
</evidence>
<reference evidence="2" key="1">
    <citation type="journal article" date="2018" name="PLoS Negl. Trop. Dis.">
        <title>Sialome diversity of ticks revealed by RNAseq of single tick salivary glands.</title>
        <authorList>
            <person name="Perner J."/>
            <person name="Kropackova S."/>
            <person name="Kopacek P."/>
            <person name="Ribeiro J.M."/>
        </authorList>
    </citation>
    <scope>NUCLEOTIDE SEQUENCE</scope>
    <source>
        <strain evidence="2">Siblings of single egg batch collected in Ceske Budejovice</strain>
        <tissue evidence="2">Salivary glands</tissue>
    </source>
</reference>
<feature type="chain" id="PRO_5007542837" evidence="1">
    <location>
        <begin position="23"/>
        <end position="388"/>
    </location>
</feature>
<dbReference type="PANTHER" id="PTHR11505">
    <property type="entry name" value="L1 TRANSPOSABLE ELEMENT-RELATED"/>
    <property type="match status" value="1"/>
</dbReference>
<dbReference type="EMBL" id="GEGO01001636">
    <property type="protein sequence ID" value="JAR93768.1"/>
    <property type="molecule type" value="Transcribed_RNA"/>
</dbReference>
<dbReference type="Gene3D" id="3.30.70.1820">
    <property type="entry name" value="L1 transposable element, RRM domain"/>
    <property type="match status" value="1"/>
</dbReference>
<proteinExistence type="predicted"/>
<organism evidence="2">
    <name type="scientific">Ixodes ricinus</name>
    <name type="common">Common tick</name>
    <name type="synonym">Acarus ricinus</name>
    <dbReference type="NCBI Taxonomy" id="34613"/>
    <lineage>
        <taxon>Eukaryota</taxon>
        <taxon>Metazoa</taxon>
        <taxon>Ecdysozoa</taxon>
        <taxon>Arthropoda</taxon>
        <taxon>Chelicerata</taxon>
        <taxon>Arachnida</taxon>
        <taxon>Acari</taxon>
        <taxon>Parasitiformes</taxon>
        <taxon>Ixodida</taxon>
        <taxon>Ixodoidea</taxon>
        <taxon>Ixodidae</taxon>
        <taxon>Ixodinae</taxon>
        <taxon>Ixodes</taxon>
    </lineage>
</organism>
<accession>A0A147BSL7</accession>
<dbReference type="InterPro" id="IPR004244">
    <property type="entry name" value="Transposase_22"/>
</dbReference>
<evidence type="ECO:0000256" key="1">
    <source>
        <dbReference type="SAM" id="SignalP"/>
    </source>
</evidence>